<name>A0AAD8Y7P6_9STRA</name>
<sequence length="126" mass="13826">MIWLATGAQNHIDHYSALSHLRQVLPVDVVNGFPVLNTDLSWRAPTTVEEGEESGDDEPTWKQVARKRIWFTGALAALQLGPDALNLIGARHGSVRVARAIRQDIAQSKAAASLKEDDHDCGCFHC</sequence>
<protein>
    <submittedName>
        <fullName evidence="1">Uncharacterized protein</fullName>
    </submittedName>
</protein>
<proteinExistence type="predicted"/>
<dbReference type="PANTHER" id="PTHR38663">
    <property type="match status" value="1"/>
</dbReference>
<dbReference type="Proteomes" id="UP001224775">
    <property type="component" value="Unassembled WGS sequence"/>
</dbReference>
<evidence type="ECO:0000313" key="2">
    <source>
        <dbReference type="Proteomes" id="UP001224775"/>
    </source>
</evidence>
<organism evidence="1 2">
    <name type="scientific">Skeletonema marinoi</name>
    <dbReference type="NCBI Taxonomy" id="267567"/>
    <lineage>
        <taxon>Eukaryota</taxon>
        <taxon>Sar</taxon>
        <taxon>Stramenopiles</taxon>
        <taxon>Ochrophyta</taxon>
        <taxon>Bacillariophyta</taxon>
        <taxon>Coscinodiscophyceae</taxon>
        <taxon>Thalassiosirophycidae</taxon>
        <taxon>Thalassiosirales</taxon>
        <taxon>Skeletonemataceae</taxon>
        <taxon>Skeletonema</taxon>
        <taxon>Skeletonema marinoi-dohrnii complex</taxon>
    </lineage>
</organism>
<dbReference type="EMBL" id="JATAAI010000014">
    <property type="protein sequence ID" value="KAK1741113.1"/>
    <property type="molecule type" value="Genomic_DNA"/>
</dbReference>
<gene>
    <name evidence="1" type="ORF">QTG54_008365</name>
</gene>
<accession>A0AAD8Y7P6</accession>
<dbReference type="AlphaFoldDB" id="A0AAD8Y7P6"/>
<reference evidence="1" key="1">
    <citation type="submission" date="2023-06" db="EMBL/GenBank/DDBJ databases">
        <title>Survivors Of The Sea: Transcriptome response of Skeletonema marinoi to long-term dormancy.</title>
        <authorList>
            <person name="Pinder M.I.M."/>
            <person name="Kourtchenko O."/>
            <person name="Robertson E.K."/>
            <person name="Larsson T."/>
            <person name="Maumus F."/>
            <person name="Osuna-Cruz C.M."/>
            <person name="Vancaester E."/>
            <person name="Stenow R."/>
            <person name="Vandepoele K."/>
            <person name="Ploug H."/>
            <person name="Bruchert V."/>
            <person name="Godhe A."/>
            <person name="Topel M."/>
        </authorList>
    </citation>
    <scope>NUCLEOTIDE SEQUENCE</scope>
    <source>
        <strain evidence="1">R05AC</strain>
    </source>
</reference>
<evidence type="ECO:0000313" key="1">
    <source>
        <dbReference type="EMBL" id="KAK1741113.1"/>
    </source>
</evidence>
<comment type="caution">
    <text evidence="1">The sequence shown here is derived from an EMBL/GenBank/DDBJ whole genome shotgun (WGS) entry which is preliminary data.</text>
</comment>
<keyword evidence="2" id="KW-1185">Reference proteome</keyword>
<dbReference type="PANTHER" id="PTHR38663:SF1">
    <property type="entry name" value="L-ORNITHINE N(5)-MONOOXYGENASE"/>
    <property type="match status" value="1"/>
</dbReference>